<evidence type="ECO:0000259" key="6">
    <source>
        <dbReference type="PROSITE" id="PS50110"/>
    </source>
</evidence>
<name>A0ABY2NTS5_9LEPT</name>
<dbReference type="SMART" id="SM00448">
    <property type="entry name" value="REC"/>
    <property type="match status" value="1"/>
</dbReference>
<keyword evidence="4" id="KW-0597">Phosphoprotein</keyword>
<evidence type="ECO:0000256" key="2">
    <source>
        <dbReference type="ARBA" id="ARBA00023125"/>
    </source>
</evidence>
<keyword evidence="2" id="KW-0238">DNA-binding</keyword>
<dbReference type="Proteomes" id="UP000298112">
    <property type="component" value="Unassembled WGS sequence"/>
</dbReference>
<feature type="domain" description="Response regulatory" evidence="6">
    <location>
        <begin position="2"/>
        <end position="116"/>
    </location>
</feature>
<dbReference type="Gene3D" id="1.10.10.60">
    <property type="entry name" value="Homeodomain-like"/>
    <property type="match status" value="1"/>
</dbReference>
<dbReference type="EMBL" id="RQHF01000007">
    <property type="protein sequence ID" value="TGM61488.1"/>
    <property type="molecule type" value="Genomic_DNA"/>
</dbReference>
<accession>A0ABY2NTS5</accession>
<proteinExistence type="predicted"/>
<feature type="modified residue" description="4-aspartylphosphate" evidence="4">
    <location>
        <position position="55"/>
    </location>
</feature>
<dbReference type="InterPro" id="IPR018060">
    <property type="entry name" value="HTH_AraC"/>
</dbReference>
<evidence type="ECO:0000259" key="5">
    <source>
        <dbReference type="PROSITE" id="PS01124"/>
    </source>
</evidence>
<sequence length="267" mass="31030">MKALILEDEPIHAKYLSKLLITILGSSIIEIMHATSLDLAYRYYRQTTVDLFLLDLNVFGSDGFHFFDKFPKESANTIIVSANTDNAIRAFEYGVLDFLAKPVSEERLRLALQRHSLRRKINPKQNENPNYVKSRLLQVDLEQLENQLSHLMEGEKVYLNEDLTLETLAAKLELHPRQLSEFLNGKKRTNFNTFIHSYRIKEAKDLLIKYPEKNVSDIGFEVGYKSLSSFYDAFKKELKITASEYREKNFIFTISSNITETKNYINV</sequence>
<dbReference type="InterPro" id="IPR011006">
    <property type="entry name" value="CheY-like_superfamily"/>
</dbReference>
<keyword evidence="3" id="KW-0804">Transcription</keyword>
<gene>
    <name evidence="7" type="ORF">EHQ95_01645</name>
</gene>
<dbReference type="Gene3D" id="3.40.50.2300">
    <property type="match status" value="1"/>
</dbReference>
<keyword evidence="8" id="KW-1185">Reference proteome</keyword>
<reference evidence="8" key="1">
    <citation type="journal article" date="2019" name="PLoS Negl. Trop. Dis.">
        <title>Revisiting the worldwide diversity of Leptospira species in the environment.</title>
        <authorList>
            <person name="Vincent A.T."/>
            <person name="Schiettekatte O."/>
            <person name="Bourhy P."/>
            <person name="Veyrier F.J."/>
            <person name="Picardeau M."/>
        </authorList>
    </citation>
    <scope>NUCLEOTIDE SEQUENCE [LARGE SCALE GENOMIC DNA]</scope>
    <source>
        <strain evidence="8">201601955</strain>
    </source>
</reference>
<dbReference type="InterPro" id="IPR001789">
    <property type="entry name" value="Sig_transdc_resp-reg_receiver"/>
</dbReference>
<dbReference type="PROSITE" id="PS00041">
    <property type="entry name" value="HTH_ARAC_FAMILY_1"/>
    <property type="match status" value="1"/>
</dbReference>
<protein>
    <submittedName>
        <fullName evidence="7">Helix-turn-helix domain-containing protein</fullName>
    </submittedName>
</protein>
<dbReference type="PROSITE" id="PS01124">
    <property type="entry name" value="HTH_ARAC_FAMILY_2"/>
    <property type="match status" value="1"/>
</dbReference>
<dbReference type="PROSITE" id="PS50110">
    <property type="entry name" value="RESPONSE_REGULATORY"/>
    <property type="match status" value="1"/>
</dbReference>
<dbReference type="PANTHER" id="PTHR43280">
    <property type="entry name" value="ARAC-FAMILY TRANSCRIPTIONAL REGULATOR"/>
    <property type="match status" value="1"/>
</dbReference>
<dbReference type="InterPro" id="IPR009057">
    <property type="entry name" value="Homeodomain-like_sf"/>
</dbReference>
<evidence type="ECO:0000313" key="8">
    <source>
        <dbReference type="Proteomes" id="UP000298112"/>
    </source>
</evidence>
<evidence type="ECO:0000256" key="3">
    <source>
        <dbReference type="ARBA" id="ARBA00023163"/>
    </source>
</evidence>
<organism evidence="7 8">
    <name type="scientific">Leptospira vanthielii</name>
    <dbReference type="NCBI Taxonomy" id="293085"/>
    <lineage>
        <taxon>Bacteria</taxon>
        <taxon>Pseudomonadati</taxon>
        <taxon>Spirochaetota</taxon>
        <taxon>Spirochaetia</taxon>
        <taxon>Leptospirales</taxon>
        <taxon>Leptospiraceae</taxon>
        <taxon>Leptospira</taxon>
    </lineage>
</organism>
<comment type="caution">
    <text evidence="7">The sequence shown here is derived from an EMBL/GenBank/DDBJ whole genome shotgun (WGS) entry which is preliminary data.</text>
</comment>
<dbReference type="SMART" id="SM00342">
    <property type="entry name" value="HTH_ARAC"/>
    <property type="match status" value="1"/>
</dbReference>
<dbReference type="RefSeq" id="WP_135656630.1">
    <property type="nucleotide sequence ID" value="NZ_RQHF01000007.1"/>
</dbReference>
<dbReference type="SUPFAM" id="SSF46689">
    <property type="entry name" value="Homeodomain-like"/>
    <property type="match status" value="1"/>
</dbReference>
<dbReference type="PANTHER" id="PTHR43280:SF29">
    <property type="entry name" value="ARAC-FAMILY TRANSCRIPTIONAL REGULATOR"/>
    <property type="match status" value="1"/>
</dbReference>
<dbReference type="SUPFAM" id="SSF52172">
    <property type="entry name" value="CheY-like"/>
    <property type="match status" value="1"/>
</dbReference>
<evidence type="ECO:0000256" key="1">
    <source>
        <dbReference type="ARBA" id="ARBA00023015"/>
    </source>
</evidence>
<dbReference type="Pfam" id="PF00072">
    <property type="entry name" value="Response_reg"/>
    <property type="match status" value="1"/>
</dbReference>
<keyword evidence="1" id="KW-0805">Transcription regulation</keyword>
<dbReference type="Pfam" id="PF12833">
    <property type="entry name" value="HTH_18"/>
    <property type="match status" value="1"/>
</dbReference>
<feature type="domain" description="HTH araC/xylS-type" evidence="5">
    <location>
        <begin position="149"/>
        <end position="248"/>
    </location>
</feature>
<evidence type="ECO:0000313" key="7">
    <source>
        <dbReference type="EMBL" id="TGM61488.1"/>
    </source>
</evidence>
<evidence type="ECO:0000256" key="4">
    <source>
        <dbReference type="PROSITE-ProRule" id="PRU00169"/>
    </source>
</evidence>
<dbReference type="InterPro" id="IPR018062">
    <property type="entry name" value="HTH_AraC-typ_CS"/>
</dbReference>